<keyword evidence="2" id="KW-0808">Transferase</keyword>
<dbReference type="PANTHER" id="PTHR24559:SF450">
    <property type="entry name" value="RNA-DIRECTED DNA POLYMERASE HOMOLOG"/>
    <property type="match status" value="1"/>
</dbReference>
<dbReference type="RefSeq" id="XP_014522563.1">
    <property type="nucleotide sequence ID" value="XM_014667077.1"/>
</dbReference>
<reference evidence="11" key="1">
    <citation type="submission" date="2025-08" db="UniProtKB">
        <authorList>
            <consortium name="RefSeq"/>
        </authorList>
    </citation>
    <scope>IDENTIFICATION</scope>
    <source>
        <tissue evidence="11">Leaf</tissue>
    </source>
</reference>
<protein>
    <submittedName>
        <fullName evidence="11">Uncharacterized protein LOC106779047</fullName>
    </submittedName>
</protein>
<evidence type="ECO:0000256" key="1">
    <source>
        <dbReference type="ARBA" id="ARBA00022670"/>
    </source>
</evidence>
<evidence type="ECO:0000256" key="6">
    <source>
        <dbReference type="ARBA" id="ARBA00022801"/>
    </source>
</evidence>
<evidence type="ECO:0000256" key="7">
    <source>
        <dbReference type="ARBA" id="ARBA00022918"/>
    </source>
</evidence>
<evidence type="ECO:0000256" key="8">
    <source>
        <dbReference type="SAM" id="MobiDB-lite"/>
    </source>
</evidence>
<dbReference type="KEGG" id="vra:106779047"/>
<dbReference type="SUPFAM" id="SSF50630">
    <property type="entry name" value="Acid proteases"/>
    <property type="match status" value="1"/>
</dbReference>
<keyword evidence="1" id="KW-0645">Protease</keyword>
<dbReference type="AlphaFoldDB" id="A0A1S3VW16"/>
<organism evidence="10 11">
    <name type="scientific">Vigna radiata var. radiata</name>
    <name type="common">Mung bean</name>
    <name type="synonym">Phaseolus aureus</name>
    <dbReference type="NCBI Taxonomy" id="3916"/>
    <lineage>
        <taxon>Eukaryota</taxon>
        <taxon>Viridiplantae</taxon>
        <taxon>Streptophyta</taxon>
        <taxon>Embryophyta</taxon>
        <taxon>Tracheophyta</taxon>
        <taxon>Spermatophyta</taxon>
        <taxon>Magnoliopsida</taxon>
        <taxon>eudicotyledons</taxon>
        <taxon>Gunneridae</taxon>
        <taxon>Pentapetalae</taxon>
        <taxon>rosids</taxon>
        <taxon>fabids</taxon>
        <taxon>Fabales</taxon>
        <taxon>Fabaceae</taxon>
        <taxon>Papilionoideae</taxon>
        <taxon>50 kb inversion clade</taxon>
        <taxon>NPAAA clade</taxon>
        <taxon>indigoferoid/millettioid clade</taxon>
        <taxon>Phaseoleae</taxon>
        <taxon>Vigna</taxon>
    </lineage>
</organism>
<dbReference type="InterPro" id="IPR053134">
    <property type="entry name" value="RNA-dir_DNA_polymerase"/>
</dbReference>
<dbReference type="InterPro" id="IPR000477">
    <property type="entry name" value="RT_dom"/>
</dbReference>
<name>A0A1S3VW16_VIGRR</name>
<sequence length="612" mass="68752">MAAVNTWSTLTRALESQFGPSPFDCPMAELFKLQQDGSMSDFYMKFMSLANRSVGLIDEALLNCFLSGLHVEIKRDVLSLSPPTLLRVVALAKLFKERYIPVPKTSNTTYTTRYSRISTVGPNSTGQTKSLSQASLPPLLPTPTGPPLRQSGVKKISPAEMQLRRDKGLCYFCDDKFTFNHKCLNRQFLLLQLDVDEGEEFVSCESQPVIKIEGVEVDNHHLSLNALKGRMRVGTIHFMAYINTLPVSVLIDGGSSDNFLQPRIAKFLKLPVEPAPFFKVMVGNGNYMTAEGIIRDLKVQAQGNIFHLPVFLLPISGADLILGASWLKTIGPRIADYGALHLKFMWNGHFTTLRGEPLVSPECAQLNHIRRMINTKSIVEVYSMQLINDSPQSGNIFDLPDSMDPELVALLNKYHVVFEPPTALPPSRSHDHSIPLIEGSLPVKVKPYRYPHSQKEEIEKLVRGLLEDGLVCPSKSPFSSPIILVKKKDGSWRVCTDYRALNAITIKDTFPIPTVDELLDEVHGASFFSKLDLRSGYHQILLNPEDRFKTTFHTHFGHYEWLVMPFGLTNAPATFQSLMNDIFAGFLRKFVLVFFDDILIYSATRDDHLTHL</sequence>
<dbReference type="Pfam" id="PF13975">
    <property type="entry name" value="gag-asp_proteas"/>
    <property type="match status" value="1"/>
</dbReference>
<dbReference type="CDD" id="cd00303">
    <property type="entry name" value="retropepsin_like"/>
    <property type="match status" value="1"/>
</dbReference>
<proteinExistence type="predicted"/>
<dbReference type="GO" id="GO:0003964">
    <property type="term" value="F:RNA-directed DNA polymerase activity"/>
    <property type="evidence" value="ECO:0007669"/>
    <property type="project" value="UniProtKB-KW"/>
</dbReference>
<dbReference type="CDD" id="cd01647">
    <property type="entry name" value="RT_LTR"/>
    <property type="match status" value="1"/>
</dbReference>
<dbReference type="Pfam" id="PF00078">
    <property type="entry name" value="RVT_1"/>
    <property type="match status" value="1"/>
</dbReference>
<keyword evidence="10" id="KW-1185">Reference proteome</keyword>
<evidence type="ECO:0000313" key="10">
    <source>
        <dbReference type="Proteomes" id="UP000087766"/>
    </source>
</evidence>
<evidence type="ECO:0000256" key="2">
    <source>
        <dbReference type="ARBA" id="ARBA00022679"/>
    </source>
</evidence>
<dbReference type="PROSITE" id="PS50878">
    <property type="entry name" value="RT_POL"/>
    <property type="match status" value="1"/>
</dbReference>
<evidence type="ECO:0000256" key="4">
    <source>
        <dbReference type="ARBA" id="ARBA00022722"/>
    </source>
</evidence>
<dbReference type="Gene3D" id="3.10.10.10">
    <property type="entry name" value="HIV Type 1 Reverse Transcriptase, subunit A, domain 1"/>
    <property type="match status" value="1"/>
</dbReference>
<evidence type="ECO:0000256" key="5">
    <source>
        <dbReference type="ARBA" id="ARBA00022759"/>
    </source>
</evidence>
<evidence type="ECO:0000313" key="11">
    <source>
        <dbReference type="RefSeq" id="XP_014522563.1"/>
    </source>
</evidence>
<feature type="region of interest" description="Disordered" evidence="8">
    <location>
        <begin position="118"/>
        <end position="153"/>
    </location>
</feature>
<keyword evidence="7" id="KW-0695">RNA-directed DNA polymerase</keyword>
<dbReference type="PANTHER" id="PTHR24559">
    <property type="entry name" value="TRANSPOSON TY3-I GAG-POL POLYPROTEIN"/>
    <property type="match status" value="1"/>
</dbReference>
<feature type="compositionally biased region" description="Polar residues" evidence="8">
    <location>
        <begin position="120"/>
        <end position="135"/>
    </location>
</feature>
<dbReference type="GeneID" id="106779047"/>
<keyword evidence="5" id="KW-0255">Endonuclease</keyword>
<dbReference type="Gene3D" id="3.30.70.270">
    <property type="match status" value="1"/>
</dbReference>
<dbReference type="SUPFAM" id="SSF56672">
    <property type="entry name" value="DNA/RNA polymerases"/>
    <property type="match status" value="1"/>
</dbReference>
<keyword evidence="3" id="KW-0548">Nucleotidyltransferase</keyword>
<dbReference type="GO" id="GO:0004519">
    <property type="term" value="F:endonuclease activity"/>
    <property type="evidence" value="ECO:0007669"/>
    <property type="project" value="UniProtKB-KW"/>
</dbReference>
<dbReference type="InterPro" id="IPR021109">
    <property type="entry name" value="Peptidase_aspartic_dom_sf"/>
</dbReference>
<dbReference type="FunFam" id="3.10.10.10:FF:000007">
    <property type="entry name" value="Retrovirus-related Pol polyprotein from transposon 17.6-like Protein"/>
    <property type="match status" value="1"/>
</dbReference>
<dbReference type="Gene3D" id="2.40.70.10">
    <property type="entry name" value="Acid Proteases"/>
    <property type="match status" value="1"/>
</dbReference>
<dbReference type="InterPro" id="IPR043502">
    <property type="entry name" value="DNA/RNA_pol_sf"/>
</dbReference>
<dbReference type="OrthoDB" id="1428943at2759"/>
<dbReference type="InterPro" id="IPR043128">
    <property type="entry name" value="Rev_trsase/Diguanyl_cyclase"/>
</dbReference>
<dbReference type="GO" id="GO:0008233">
    <property type="term" value="F:peptidase activity"/>
    <property type="evidence" value="ECO:0007669"/>
    <property type="project" value="UniProtKB-KW"/>
</dbReference>
<dbReference type="STRING" id="3916.A0A1S3VW16"/>
<keyword evidence="4" id="KW-0540">Nuclease</keyword>
<dbReference type="Proteomes" id="UP000087766">
    <property type="component" value="Unplaced"/>
</dbReference>
<keyword evidence="6" id="KW-0378">Hydrolase</keyword>
<dbReference type="GO" id="GO:0006508">
    <property type="term" value="P:proteolysis"/>
    <property type="evidence" value="ECO:0007669"/>
    <property type="project" value="UniProtKB-KW"/>
</dbReference>
<accession>A0A1S3VW16</accession>
<evidence type="ECO:0000259" key="9">
    <source>
        <dbReference type="PROSITE" id="PS50878"/>
    </source>
</evidence>
<gene>
    <name evidence="11" type="primary">LOC106779047</name>
</gene>
<feature type="domain" description="Reverse transcriptase" evidence="9">
    <location>
        <begin position="466"/>
        <end position="612"/>
    </location>
</feature>
<evidence type="ECO:0000256" key="3">
    <source>
        <dbReference type="ARBA" id="ARBA00022695"/>
    </source>
</evidence>